<accession>A0A0P7Y2S1</accession>
<dbReference type="PANTHER" id="PTHR46732:SF8">
    <property type="entry name" value="ATP-DEPENDENT PROTEASE LA (LON) DOMAIN PROTEIN"/>
    <property type="match status" value="1"/>
</dbReference>
<dbReference type="InterPro" id="IPR046336">
    <property type="entry name" value="Lon_prtase_N_sf"/>
</dbReference>
<evidence type="ECO:0000259" key="1">
    <source>
        <dbReference type="PROSITE" id="PS51787"/>
    </source>
</evidence>
<dbReference type="PROSITE" id="PS51787">
    <property type="entry name" value="LON_N"/>
    <property type="match status" value="1"/>
</dbReference>
<comment type="caution">
    <text evidence="2">The sequence shown here is derived from an EMBL/GenBank/DDBJ whole genome shotgun (WGS) entry which is preliminary data.</text>
</comment>
<evidence type="ECO:0000313" key="4">
    <source>
        <dbReference type="Proteomes" id="UP000050497"/>
    </source>
</evidence>
<reference evidence="2 4" key="1">
    <citation type="submission" date="2015-09" db="EMBL/GenBank/DDBJ databases">
        <title>Identification and resolution of microdiversity through metagenomic sequencing of parallel consortia.</title>
        <authorList>
            <person name="Nelson W.C."/>
            <person name="Romine M.F."/>
            <person name="Lindemann S.R."/>
        </authorList>
    </citation>
    <scope>NUCLEOTIDE SEQUENCE [LARGE SCALE GENOMIC DNA]</scope>
    <source>
        <strain evidence="2">HL-109</strain>
    </source>
</reference>
<name>A0A0P7Y2S1_9HYPH</name>
<dbReference type="EMBL" id="LJSX01000013">
    <property type="protein sequence ID" value="KPQ10753.1"/>
    <property type="molecule type" value="Genomic_DNA"/>
</dbReference>
<evidence type="ECO:0000313" key="5">
    <source>
        <dbReference type="Proteomes" id="UP000182800"/>
    </source>
</evidence>
<organism evidence="2 4">
    <name type="scientific">Saliniramus fredricksonii</name>
    <dbReference type="NCBI Taxonomy" id="1653334"/>
    <lineage>
        <taxon>Bacteria</taxon>
        <taxon>Pseudomonadati</taxon>
        <taxon>Pseudomonadota</taxon>
        <taxon>Alphaproteobacteria</taxon>
        <taxon>Hyphomicrobiales</taxon>
        <taxon>Salinarimonadaceae</taxon>
        <taxon>Saliniramus</taxon>
    </lineage>
</organism>
<feature type="domain" description="Lon N-terminal" evidence="1">
    <location>
        <begin position="17"/>
        <end position="217"/>
    </location>
</feature>
<dbReference type="PATRIC" id="fig|1653334.4.peg.3083"/>
<gene>
    <name evidence="3" type="ORF">GA0071312_0965</name>
    <name evidence="2" type="ORF">HLUCCO17_09865</name>
</gene>
<dbReference type="Proteomes" id="UP000182800">
    <property type="component" value="Unassembled WGS sequence"/>
</dbReference>
<dbReference type="PANTHER" id="PTHR46732">
    <property type="entry name" value="ATP-DEPENDENT PROTEASE LA (LON) DOMAIN PROTEIN"/>
    <property type="match status" value="1"/>
</dbReference>
<dbReference type="EMBL" id="FMBM01000001">
    <property type="protein sequence ID" value="SCC79542.1"/>
    <property type="molecule type" value="Genomic_DNA"/>
</dbReference>
<dbReference type="SUPFAM" id="SSF88697">
    <property type="entry name" value="PUA domain-like"/>
    <property type="match status" value="1"/>
</dbReference>
<dbReference type="InterPro" id="IPR003111">
    <property type="entry name" value="Lon_prtase_N"/>
</dbReference>
<dbReference type="OrthoDB" id="9806457at2"/>
<protein>
    <recommendedName>
        <fullName evidence="1">Lon N-terminal domain-containing protein</fullName>
    </recommendedName>
</protein>
<sequence length="231" mass="25424">MPTNIAYRGPQDCPDVIPIFPLPGALLLPRGQMPLNIFEPRYMAMIDDALRGERLIGMVQPESDGIPGSGEGGNATPGRLYRVGCAGRITQLAETGDGRYLLTLTGIARFRVVEELTVMTPYRQVRADFSTFETDFIARAGEKEVDRERLIAALRQFVKVMEIEVDWRGVEQAPNEALVNALCMMTPFGAAEKQALLEAPDLKNRAEALIALTEIEVLRGGDDEDSSPTMQ</sequence>
<dbReference type="Gene3D" id="2.30.130.40">
    <property type="entry name" value="LON domain-like"/>
    <property type="match status" value="1"/>
</dbReference>
<dbReference type="STRING" id="1653334.GA0071312_0965"/>
<evidence type="ECO:0000313" key="3">
    <source>
        <dbReference type="EMBL" id="SCC79542.1"/>
    </source>
</evidence>
<proteinExistence type="predicted"/>
<evidence type="ECO:0000313" key="2">
    <source>
        <dbReference type="EMBL" id="KPQ10753.1"/>
    </source>
</evidence>
<dbReference type="Proteomes" id="UP000050497">
    <property type="component" value="Unassembled WGS sequence"/>
</dbReference>
<dbReference type="AlphaFoldDB" id="A0A0P7Y2S1"/>
<dbReference type="RefSeq" id="WP_074443803.1">
    <property type="nucleotide sequence ID" value="NZ_FMBM01000001.1"/>
</dbReference>
<dbReference type="InterPro" id="IPR015947">
    <property type="entry name" value="PUA-like_sf"/>
</dbReference>
<dbReference type="Pfam" id="PF02190">
    <property type="entry name" value="LON_substr_bdg"/>
    <property type="match status" value="1"/>
</dbReference>
<reference evidence="3 5" key="2">
    <citation type="submission" date="2016-08" db="EMBL/GenBank/DDBJ databases">
        <authorList>
            <person name="Varghese N."/>
            <person name="Submissions Spin"/>
        </authorList>
    </citation>
    <scope>NUCLEOTIDE SEQUENCE [LARGE SCALE GENOMIC DNA]</scope>
    <source>
        <strain evidence="3 5">HL-109</strain>
    </source>
</reference>
<keyword evidence="5" id="KW-1185">Reference proteome</keyword>
<dbReference type="SMART" id="SM00464">
    <property type="entry name" value="LON"/>
    <property type="match status" value="1"/>
</dbReference>